<dbReference type="AlphaFoldDB" id="A0AA37GVV5"/>
<protein>
    <recommendedName>
        <fullName evidence="3">NACHT-NTPase and P-loop NTPases N-terminal domain-containing protein</fullName>
    </recommendedName>
</protein>
<evidence type="ECO:0000313" key="1">
    <source>
        <dbReference type="EMBL" id="GJC87660.1"/>
    </source>
</evidence>
<evidence type="ECO:0000313" key="2">
    <source>
        <dbReference type="Proteomes" id="UP001055172"/>
    </source>
</evidence>
<name>A0AA37GVV5_9PEZI</name>
<organism evidence="1 2">
    <name type="scientific">Colletotrichum liriopes</name>
    <dbReference type="NCBI Taxonomy" id="708192"/>
    <lineage>
        <taxon>Eukaryota</taxon>
        <taxon>Fungi</taxon>
        <taxon>Dikarya</taxon>
        <taxon>Ascomycota</taxon>
        <taxon>Pezizomycotina</taxon>
        <taxon>Sordariomycetes</taxon>
        <taxon>Hypocreomycetidae</taxon>
        <taxon>Glomerellales</taxon>
        <taxon>Glomerellaceae</taxon>
        <taxon>Colletotrichum</taxon>
        <taxon>Colletotrichum spaethianum species complex</taxon>
    </lineage>
</organism>
<sequence length="139" mass="15753">MAEVFGVVVSALTVAEMAGKFGTSLIKLKKLWNEVQDVPNEMAQLFRQLELLRPVLAEMESEFTQQTHKVYQNSAANLSGGELDALAEDLQSRINAAKRSKRNITKLKVTFKKDQIRSYQEKIQFALQLLSLSQQTYTM</sequence>
<reference evidence="1 2" key="1">
    <citation type="submission" date="2021-07" db="EMBL/GenBank/DDBJ databases">
        <title>Genome data of Colletotrichum spaethianum.</title>
        <authorList>
            <person name="Utami Y.D."/>
            <person name="Hiruma K."/>
        </authorList>
    </citation>
    <scope>NUCLEOTIDE SEQUENCE [LARGE SCALE GENOMIC DNA]</scope>
    <source>
        <strain evidence="1 2">MAFF 242679</strain>
    </source>
</reference>
<keyword evidence="2" id="KW-1185">Reference proteome</keyword>
<accession>A0AA37GVV5</accession>
<dbReference type="Proteomes" id="UP001055172">
    <property type="component" value="Unassembled WGS sequence"/>
</dbReference>
<comment type="caution">
    <text evidence="1">The sequence shown here is derived from an EMBL/GenBank/DDBJ whole genome shotgun (WGS) entry which is preliminary data.</text>
</comment>
<gene>
    <name evidence="1" type="ORF">ColLi_10498</name>
</gene>
<evidence type="ECO:0008006" key="3">
    <source>
        <dbReference type="Google" id="ProtNLM"/>
    </source>
</evidence>
<dbReference type="EMBL" id="BPPX01000027">
    <property type="protein sequence ID" value="GJC87660.1"/>
    <property type="molecule type" value="Genomic_DNA"/>
</dbReference>
<proteinExistence type="predicted"/>